<evidence type="ECO:0000313" key="2">
    <source>
        <dbReference type="EMBL" id="VFK28640.1"/>
    </source>
</evidence>
<evidence type="ECO:0000313" key="3">
    <source>
        <dbReference type="EMBL" id="VFK36592.1"/>
    </source>
</evidence>
<dbReference type="EMBL" id="CAADFM010000677">
    <property type="protein sequence ID" value="VFK28640.1"/>
    <property type="molecule type" value="Genomic_DNA"/>
</dbReference>
<accession>A0A450Y4Y9</accession>
<organism evidence="3">
    <name type="scientific">Candidatus Kentrum sp. LPFa</name>
    <dbReference type="NCBI Taxonomy" id="2126335"/>
    <lineage>
        <taxon>Bacteria</taxon>
        <taxon>Pseudomonadati</taxon>
        <taxon>Pseudomonadota</taxon>
        <taxon>Gammaproteobacteria</taxon>
        <taxon>Candidatus Kentrum</taxon>
    </lineage>
</organism>
<evidence type="ECO:0000313" key="1">
    <source>
        <dbReference type="EMBL" id="VFK28543.1"/>
    </source>
</evidence>
<proteinExistence type="predicted"/>
<reference evidence="3" key="1">
    <citation type="submission" date="2019-02" db="EMBL/GenBank/DDBJ databases">
        <authorList>
            <person name="Gruber-Vodicka R. H."/>
            <person name="Seah K. B. B."/>
        </authorList>
    </citation>
    <scope>NUCLEOTIDE SEQUENCE</scope>
    <source>
        <strain evidence="1">BECK_S312</strain>
        <strain evidence="3">BECK_S426</strain>
    </source>
</reference>
<gene>
    <name evidence="1" type="ORF">BECKLPF1236A_GA0070988_106653</name>
    <name evidence="2" type="ORF">BECKLPF1236A_GA0070988_106773</name>
    <name evidence="3" type="ORF">BECKLPF1236C_GA0070990_106503</name>
</gene>
<name>A0A450Y4Y9_9GAMM</name>
<dbReference type="AlphaFoldDB" id="A0A450Y4Y9"/>
<protein>
    <submittedName>
        <fullName evidence="3">Uncharacterized protein</fullName>
    </submittedName>
</protein>
<sequence>MLLDSNIIIYTLEPSYDSVRQFIGKQKTIVSTAPRGQVRPQFGMS</sequence>
<dbReference type="EMBL" id="CAADFM010000665">
    <property type="protein sequence ID" value="VFK28543.1"/>
    <property type="molecule type" value="Genomic_DNA"/>
</dbReference>
<dbReference type="EMBL" id="CAADFP010000650">
    <property type="protein sequence ID" value="VFK36592.1"/>
    <property type="molecule type" value="Genomic_DNA"/>
</dbReference>